<evidence type="ECO:0000256" key="7">
    <source>
        <dbReference type="ARBA" id="ARBA00023136"/>
    </source>
</evidence>
<feature type="transmembrane region" description="Helical" evidence="8">
    <location>
        <begin position="213"/>
        <end position="237"/>
    </location>
</feature>
<feature type="transmembrane region" description="Helical" evidence="8">
    <location>
        <begin position="164"/>
        <end position="184"/>
    </location>
</feature>
<dbReference type="GO" id="GO:0022857">
    <property type="term" value="F:transmembrane transporter activity"/>
    <property type="evidence" value="ECO:0007669"/>
    <property type="project" value="InterPro"/>
</dbReference>
<dbReference type="SUPFAM" id="SSF81345">
    <property type="entry name" value="ABC transporter involved in vitamin B12 uptake, BtuC"/>
    <property type="match status" value="1"/>
</dbReference>
<dbReference type="PANTHER" id="PTHR30472:SF70">
    <property type="entry name" value="MOLYBDATE IMPORT SYSTEM PERMEASE PROTEIN MOLB"/>
    <property type="match status" value="1"/>
</dbReference>
<keyword evidence="10" id="KW-1185">Reference proteome</keyword>
<dbReference type="GO" id="GO:0005886">
    <property type="term" value="C:plasma membrane"/>
    <property type="evidence" value="ECO:0007669"/>
    <property type="project" value="UniProtKB-SubCell"/>
</dbReference>
<feature type="transmembrane region" description="Helical" evidence="8">
    <location>
        <begin position="23"/>
        <end position="43"/>
    </location>
</feature>
<dbReference type="Gene3D" id="1.10.3470.10">
    <property type="entry name" value="ABC transporter involved in vitamin B12 uptake, BtuC"/>
    <property type="match status" value="1"/>
</dbReference>
<dbReference type="CDD" id="cd06550">
    <property type="entry name" value="TM_ABC_iron-siderophores_like"/>
    <property type="match status" value="1"/>
</dbReference>
<evidence type="ECO:0000256" key="1">
    <source>
        <dbReference type="ARBA" id="ARBA00004651"/>
    </source>
</evidence>
<dbReference type="AlphaFoldDB" id="A0A511AYU9"/>
<keyword evidence="3" id="KW-0813">Transport</keyword>
<feature type="transmembrane region" description="Helical" evidence="8">
    <location>
        <begin position="82"/>
        <end position="99"/>
    </location>
</feature>
<keyword evidence="6 8" id="KW-1133">Transmembrane helix</keyword>
<evidence type="ECO:0000256" key="6">
    <source>
        <dbReference type="ARBA" id="ARBA00022989"/>
    </source>
</evidence>
<dbReference type="PANTHER" id="PTHR30472">
    <property type="entry name" value="FERRIC ENTEROBACTIN TRANSPORT SYSTEM PERMEASE PROTEIN"/>
    <property type="match status" value="1"/>
</dbReference>
<sequence>MIRNSVSVSADTKSVFLSHRVRWLFPLISICLCAAFVLALCVGRYPLSLLQVLGVIGHSLHLVKAQDAAADAVVFQARLPRLVAAVLVGSALSCGGAVYQGVFRNPIVSPGLLGVLSGAAFGAALAIVLGLSAFIVQLGAFAGALLAVGVGLSVAGLLPEGGLLTLLLGGLISNALFTSLLSLVKYLADPLDQLPAIVNWLLGSLSDVSWQEIYWLAPLLIALTVLLIRAAPVLDVLSLGDDEARSLGVPVSVLRPLLIVLATFACALTVSMAGIIGWVGLLVPHIARLMVGAEHRHMMPVCALLGATGLVLADMCARTLTSGEIPLGIVTELFGALAFVLVLRRLRGGFL</sequence>
<evidence type="ECO:0000313" key="9">
    <source>
        <dbReference type="EMBL" id="GEK92321.1"/>
    </source>
</evidence>
<evidence type="ECO:0000256" key="3">
    <source>
        <dbReference type="ARBA" id="ARBA00022448"/>
    </source>
</evidence>
<comment type="caution">
    <text evidence="9">The sequence shown here is derived from an EMBL/GenBank/DDBJ whole genome shotgun (WGS) entry which is preliminary data.</text>
</comment>
<evidence type="ECO:0000256" key="8">
    <source>
        <dbReference type="SAM" id="Phobius"/>
    </source>
</evidence>
<protein>
    <submittedName>
        <fullName evidence="9">Iron(III) ABC transporter permease</fullName>
    </submittedName>
</protein>
<dbReference type="Pfam" id="PF01032">
    <property type="entry name" value="FecCD"/>
    <property type="match status" value="1"/>
</dbReference>
<feature type="transmembrane region" description="Helical" evidence="8">
    <location>
        <begin position="257"/>
        <end position="283"/>
    </location>
</feature>
<gene>
    <name evidence="9" type="primary">fecD</name>
    <name evidence="9" type="ORF">GWA01_00910</name>
</gene>
<dbReference type="GO" id="GO:0033214">
    <property type="term" value="P:siderophore-iron import into cell"/>
    <property type="evidence" value="ECO:0007669"/>
    <property type="project" value="TreeGrafter"/>
</dbReference>
<evidence type="ECO:0000256" key="5">
    <source>
        <dbReference type="ARBA" id="ARBA00022692"/>
    </source>
</evidence>
<reference evidence="9 10" key="1">
    <citation type="submission" date="2019-07" db="EMBL/GenBank/DDBJ databases">
        <title>Whole genome shotgun sequence of Gluconobacter wancherniae NBRC 103581.</title>
        <authorList>
            <person name="Hosoyama A."/>
            <person name="Uohara A."/>
            <person name="Ohji S."/>
            <person name="Ichikawa N."/>
        </authorList>
    </citation>
    <scope>NUCLEOTIDE SEQUENCE [LARGE SCALE GENOMIC DNA]</scope>
    <source>
        <strain evidence="9 10">NBRC 103581</strain>
    </source>
</reference>
<accession>A0A511AYU9</accession>
<keyword evidence="4" id="KW-1003">Cell membrane</keyword>
<keyword evidence="7 8" id="KW-0472">Membrane</keyword>
<dbReference type="InterPro" id="IPR000522">
    <property type="entry name" value="ABC_transptr_permease_BtuC"/>
</dbReference>
<feature type="transmembrane region" description="Helical" evidence="8">
    <location>
        <begin position="325"/>
        <end position="343"/>
    </location>
</feature>
<feature type="transmembrane region" description="Helical" evidence="8">
    <location>
        <begin position="138"/>
        <end position="158"/>
    </location>
</feature>
<organism evidence="9 10">
    <name type="scientific">Gluconobacter wancherniae NBRC 103581</name>
    <dbReference type="NCBI Taxonomy" id="656744"/>
    <lineage>
        <taxon>Bacteria</taxon>
        <taxon>Pseudomonadati</taxon>
        <taxon>Pseudomonadota</taxon>
        <taxon>Alphaproteobacteria</taxon>
        <taxon>Acetobacterales</taxon>
        <taxon>Acetobacteraceae</taxon>
        <taxon>Gluconobacter</taxon>
    </lineage>
</organism>
<dbReference type="EMBL" id="BJUZ01000001">
    <property type="protein sequence ID" value="GEK92321.1"/>
    <property type="molecule type" value="Genomic_DNA"/>
</dbReference>
<proteinExistence type="inferred from homology"/>
<name>A0A511AYU9_9PROT</name>
<evidence type="ECO:0000256" key="2">
    <source>
        <dbReference type="ARBA" id="ARBA00007935"/>
    </source>
</evidence>
<dbReference type="FunFam" id="1.10.3470.10:FF:000001">
    <property type="entry name" value="Vitamin B12 ABC transporter permease BtuC"/>
    <property type="match status" value="1"/>
</dbReference>
<comment type="similarity">
    <text evidence="2">Belongs to the binding-protein-dependent transport system permease family. FecCD subfamily.</text>
</comment>
<dbReference type="InterPro" id="IPR037294">
    <property type="entry name" value="ABC_BtuC-like"/>
</dbReference>
<evidence type="ECO:0000256" key="4">
    <source>
        <dbReference type="ARBA" id="ARBA00022475"/>
    </source>
</evidence>
<keyword evidence="5 8" id="KW-0812">Transmembrane</keyword>
<comment type="subcellular location">
    <subcellularLocation>
        <location evidence="1">Cell membrane</location>
        <topology evidence="1">Multi-pass membrane protein</topology>
    </subcellularLocation>
</comment>
<evidence type="ECO:0000313" key="10">
    <source>
        <dbReference type="Proteomes" id="UP000321230"/>
    </source>
</evidence>
<dbReference type="Proteomes" id="UP000321230">
    <property type="component" value="Unassembled WGS sequence"/>
</dbReference>
<feature type="transmembrane region" description="Helical" evidence="8">
    <location>
        <begin position="111"/>
        <end position="131"/>
    </location>
</feature>